<dbReference type="EMBL" id="HM072038">
    <property type="protein sequence ID" value="ADF59152.1"/>
    <property type="molecule type" value="Genomic_DNA"/>
</dbReference>
<accession>D6R401</accession>
<dbReference type="InterPro" id="IPR024535">
    <property type="entry name" value="RHGA/B-epi-like_pectate_lyase"/>
</dbReference>
<dbReference type="Gene3D" id="4.10.80.40">
    <property type="entry name" value="succinate dehydrogenase protein domain"/>
    <property type="match status" value="1"/>
</dbReference>
<keyword evidence="2" id="KW-0946">Virion</keyword>
<evidence type="ECO:0000259" key="5">
    <source>
        <dbReference type="Pfam" id="PF12708"/>
    </source>
</evidence>
<dbReference type="InterPro" id="IPR006626">
    <property type="entry name" value="PbH1"/>
</dbReference>
<gene>
    <name evidence="6" type="ORF">PHI105_00095</name>
</gene>
<feature type="coiled-coil region" evidence="3">
    <location>
        <begin position="20"/>
        <end position="47"/>
    </location>
</feature>
<proteinExistence type="predicted"/>
<evidence type="ECO:0000313" key="6">
    <source>
        <dbReference type="EMBL" id="ADF59152.1"/>
    </source>
</evidence>
<keyword evidence="3" id="KW-0175">Coiled coil</keyword>
<dbReference type="Proteomes" id="UP000002667">
    <property type="component" value="Segment"/>
</dbReference>
<protein>
    <recommendedName>
        <fullName evidence="8">Peptidase G2</fullName>
    </recommendedName>
</protein>
<dbReference type="Gene3D" id="2.40.300.10">
    <property type="entry name" value="Head decoration protein D"/>
    <property type="match status" value="1"/>
</dbReference>
<comment type="subcellular location">
    <subcellularLocation>
        <location evidence="1">Virion</location>
    </subcellularLocation>
</comment>
<feature type="domain" description="Rhamnogalacturonase A/B/Epimerase-like pectate lyase" evidence="5">
    <location>
        <begin position="123"/>
        <end position="333"/>
    </location>
</feature>
<dbReference type="InterPro" id="IPR012334">
    <property type="entry name" value="Pectin_lyas_fold"/>
</dbReference>
<dbReference type="GO" id="GO:0051701">
    <property type="term" value="P:biological process involved in interaction with host"/>
    <property type="evidence" value="ECO:0007669"/>
    <property type="project" value="UniProtKB-ARBA"/>
</dbReference>
<organismHost>
    <name type="scientific">Bacillus subtilis</name>
    <dbReference type="NCBI Taxonomy" id="1423"/>
</organismHost>
<organism evidence="6 7">
    <name type="scientific">Bacillus phage phi105</name>
    <name type="common">Bacteriophage phi-105</name>
    <dbReference type="NCBI Taxonomy" id="10717"/>
    <lineage>
        <taxon>Viruses</taxon>
        <taxon>Duplodnaviria</taxon>
        <taxon>Heunggongvirae</taxon>
        <taxon>Uroviricota</taxon>
        <taxon>Caudoviricetes</taxon>
        <taxon>Spizizenvirus</taxon>
        <taxon>Spizizenvirus sv105</taxon>
    </lineage>
</organism>
<dbReference type="InterPro" id="IPR021865">
    <property type="entry name" value="Peptidase_G2"/>
</dbReference>
<evidence type="ECO:0000313" key="7">
    <source>
        <dbReference type="Proteomes" id="UP000002667"/>
    </source>
</evidence>
<name>D6R401_BPPH1</name>
<keyword evidence="7" id="KW-1185">Reference proteome</keyword>
<dbReference type="MEROPS" id="G02.001"/>
<evidence type="ECO:0008006" key="8">
    <source>
        <dbReference type="Google" id="ProtNLM"/>
    </source>
</evidence>
<evidence type="ECO:0000256" key="2">
    <source>
        <dbReference type="ARBA" id="ARBA00022844"/>
    </source>
</evidence>
<dbReference type="GO" id="GO:0044423">
    <property type="term" value="C:virion component"/>
    <property type="evidence" value="ECO:0007669"/>
    <property type="project" value="UniProtKB-KW"/>
</dbReference>
<evidence type="ECO:0000256" key="3">
    <source>
        <dbReference type="SAM" id="Coils"/>
    </source>
</evidence>
<evidence type="ECO:0000259" key="4">
    <source>
        <dbReference type="Pfam" id="PF11962"/>
    </source>
</evidence>
<reference evidence="6 7" key="1">
    <citation type="journal article" date="2013" name="Genome Announc.">
        <title>Complete Genome Sequence of Bacillus subtilis Phage phi105.</title>
        <authorList>
            <person name="Zeigler D.R."/>
        </authorList>
    </citation>
    <scope>NUCLEOTIDE SEQUENCE [LARGE SCALE GENOMIC DNA]</scope>
</reference>
<dbReference type="SMART" id="SM00710">
    <property type="entry name" value="PbH1"/>
    <property type="match status" value="5"/>
</dbReference>
<evidence type="ECO:0000256" key="1">
    <source>
        <dbReference type="ARBA" id="ARBA00004328"/>
    </source>
</evidence>
<feature type="domain" description="Peptidase G2 IMC autoproteolytic cleavage" evidence="4">
    <location>
        <begin position="636"/>
        <end position="852"/>
    </location>
</feature>
<dbReference type="Pfam" id="PF12708">
    <property type="entry name" value="Pect-lyase_RHGA_epim"/>
    <property type="match status" value="1"/>
</dbReference>
<dbReference type="GO" id="GO:0019058">
    <property type="term" value="P:viral life cycle"/>
    <property type="evidence" value="ECO:0007669"/>
    <property type="project" value="UniProtKB-ARBA"/>
</dbReference>
<dbReference type="SUPFAM" id="SSF51126">
    <property type="entry name" value="Pectin lyase-like"/>
    <property type="match status" value="1"/>
</dbReference>
<sequence length="856" mass="92877">MNTVLRLKKNYDTTRNSRYEDELSGDMEAIESSINGLESEITRHKKAATAHTSEQIDHGGFSLRTYIDSLYNRVRNLILNADGTNVKEVVDARVNADGEIAPLLKERLDKEYNKLLRKITRNVNVDDYGADPTGETDSTEAFKRAIGNGKVRLNLSAGEYVIRGAKLPSWTYLIGQGMGVTTLKLHEDTPASEWVVTNADHAKGNRNIVVEGMSLDWNPDRQGGVGATGGVHSSCLLFAQVKFGIARGVEGINPGLHCFDVSAPSYDITAKDYTATGSKFIWIDQCVGSGYGDDGITTHYSEYIFITNNVMTNPRGTAHRKGGANSNGIEVDDGSKHVWVIDNYTEGNVRGVEVKAHKEWPAPSDVHIRGHESFRDVRSFDLRHIDHHLVKDPWSETARDVTLINCTSREPVYNSLYEGLAPKALVVSAYQRVQIIGFKAIGDPTYDYKDGSIIAFQYKSRKITVNNLHITGFKKADCDIYITGGDQMTDDVFISDFVIHDSARTGIAIGGGVYNVNLLNGLMHVASGTAGITSPNTQTNIFLVRAYGYKDAAVIAGEKHSVVPNNVKGGFRAASGSGHALTKYSAIIACTGATYAKGERNLLAGNAGGSSSEGSRNGVMFSYDSHTTGDGASSGVMFSKATKNSKSYTLALGHGNGKASEANKKIELNAKNGTVKATGAIESVSNLKDLAEYFESADGAKIEASYLVALEGDKIRKAQEGDKILGVVSKTAGVVLGGAAFYWNDRFLRDEFGGIIYREVFDGEDIITIPAENPNYDPEAEYKPREERDEWHIIGLIGQVFVRVDDTVNVGDSVSAVDGIATKAESGGYGTVMRFESPYDAEKGYGMAQMMVTPQH</sequence>
<dbReference type="Gene3D" id="2.160.20.10">
    <property type="entry name" value="Single-stranded right-handed beta-helix, Pectin lyase-like"/>
    <property type="match status" value="1"/>
</dbReference>
<dbReference type="Pfam" id="PF11962">
    <property type="entry name" value="Peptidase_G2"/>
    <property type="match status" value="1"/>
</dbReference>
<dbReference type="InterPro" id="IPR011050">
    <property type="entry name" value="Pectin_lyase_fold/virulence"/>
</dbReference>